<dbReference type="RefSeq" id="WP_050126823.1">
    <property type="nucleotide sequence ID" value="NZ_CQEM01000021.1"/>
</dbReference>
<dbReference type="EMBL" id="CQEM01000021">
    <property type="protein sequence ID" value="CNL75238.1"/>
    <property type="molecule type" value="Genomic_DNA"/>
</dbReference>
<keyword evidence="1" id="KW-0175">Coiled coil</keyword>
<accession>A0A0T9UVI6</accession>
<evidence type="ECO:0000256" key="1">
    <source>
        <dbReference type="SAM" id="Coils"/>
    </source>
</evidence>
<protein>
    <submittedName>
        <fullName evidence="2">Uncharacterized protein</fullName>
    </submittedName>
</protein>
<evidence type="ECO:0000313" key="3">
    <source>
        <dbReference type="Proteomes" id="UP000040088"/>
    </source>
</evidence>
<organism evidence="2 3">
    <name type="scientific">Yersinia aleksiciae</name>
    <dbReference type="NCBI Taxonomy" id="263819"/>
    <lineage>
        <taxon>Bacteria</taxon>
        <taxon>Pseudomonadati</taxon>
        <taxon>Pseudomonadota</taxon>
        <taxon>Gammaproteobacteria</taxon>
        <taxon>Enterobacterales</taxon>
        <taxon>Yersiniaceae</taxon>
        <taxon>Yersinia</taxon>
    </lineage>
</organism>
<dbReference type="Proteomes" id="UP000040088">
    <property type="component" value="Unassembled WGS sequence"/>
</dbReference>
<feature type="coiled-coil region" evidence="1">
    <location>
        <begin position="90"/>
        <end position="117"/>
    </location>
</feature>
<sequence>MSDNNDIHDDQSDNVLAFTKRFNEDADIKEMLNFVKAEPAASQSRRCTHSKILVDDHLRQLTCRLCGAVVEAFDWINSVTKNETKVDWELKGLRGEIKQHREGLEKLKREEVNCRARIKNAAFKLNDINLQISKAESDLRDKSE</sequence>
<reference evidence="3" key="1">
    <citation type="submission" date="2015-03" db="EMBL/GenBank/DDBJ databases">
        <authorList>
            <consortium name="Pathogen Informatics"/>
        </authorList>
    </citation>
    <scope>NUCLEOTIDE SEQUENCE [LARGE SCALE GENOMIC DNA]</scope>
    <source>
        <strain evidence="3">IP27925</strain>
    </source>
</reference>
<name>A0A0T9UVI6_YERAE</name>
<gene>
    <name evidence="2" type="ORF">ERS008460_03685</name>
</gene>
<dbReference type="AlphaFoldDB" id="A0A0T9UVI6"/>
<proteinExistence type="predicted"/>
<evidence type="ECO:0000313" key="2">
    <source>
        <dbReference type="EMBL" id="CNL75238.1"/>
    </source>
</evidence>